<keyword evidence="1" id="KW-0862">Zinc</keyword>
<evidence type="ECO:0000256" key="1">
    <source>
        <dbReference type="PROSITE-ProRule" id="PRU00325"/>
    </source>
</evidence>
<dbReference type="InterPro" id="IPR007527">
    <property type="entry name" value="Znf_SWIM"/>
</dbReference>
<evidence type="ECO:0000259" key="3">
    <source>
        <dbReference type="PROSITE" id="PS50966"/>
    </source>
</evidence>
<evidence type="ECO:0000313" key="5">
    <source>
        <dbReference type="Proteomes" id="UP000198318"/>
    </source>
</evidence>
<dbReference type="OrthoDB" id="242553at2"/>
<sequence>MVRADLLSLTPDALAALANRGLVKRAAKDLDAGNGPEVAVSPDGGVDGAFPDGTRTSLPAGAGLDAATCSCAATGTCRHRICLVLAYQRTAEAGPPGAPESGAASGAEAGAETESAPEAGPAAGSADASGPPWSPGAFDDDALARVLGQRALTAARRAFRAGYSAKLRRPTAEDPVAHAELPSCTVRFLVPGELGYVHTDAVAAMRGEVTVLAAWAFRAADERGLTGTEVRLDVGGAPGAARGDGGAALDTALDLAGGLLLEGAANAGPVPAAALGRTAADLAGRGMHWPAAALEDLAAQLTAHHERRADHDPALVAELLAEIHARHRAAAGPDRTQALGTDERAETPLRRVRLVGLGCRVAGTDDSRTADIYLADAGTGVVLVLRRRWDVPDGERLTGADLAGRRVLGVPLRSLAASNVVSESASRSAGRVVRVTAGRIAKTTVTPLGDAWHSLPAALLVRDLAAEARALDALPPRLVRPRVAAELVRAVEIAEVRGIGYHPGAQRLEAVVADAAGTAAVVSADYSPHRPAALDALAAALEDGPRLVAGTVRRDRGGIVIDPFAVMTGSGAVVPDLTPGDGTAALDAPPPAAGDPLTRALAEALAAGAEAAHRGLLYATPGLRERIARTGRDLERAGLRAAAAAVADLAAALAADDPHRTVRAWATAHIRLLTTAELR</sequence>
<protein>
    <recommendedName>
        <fullName evidence="3">SWIM-type domain-containing protein</fullName>
    </recommendedName>
</protein>
<accession>A0A239ESZ2</accession>
<proteinExistence type="predicted"/>
<dbReference type="AlphaFoldDB" id="A0A239ESZ2"/>
<name>A0A239ESZ2_9ACTN</name>
<dbReference type="EMBL" id="FZOR01000004">
    <property type="protein sequence ID" value="SNS47002.1"/>
    <property type="molecule type" value="Genomic_DNA"/>
</dbReference>
<dbReference type="GO" id="GO:0008270">
    <property type="term" value="F:zinc ion binding"/>
    <property type="evidence" value="ECO:0007669"/>
    <property type="project" value="UniProtKB-KW"/>
</dbReference>
<gene>
    <name evidence="4" type="ORF">SAMN05443665_1004184</name>
</gene>
<evidence type="ECO:0000256" key="2">
    <source>
        <dbReference type="SAM" id="MobiDB-lite"/>
    </source>
</evidence>
<feature type="domain" description="SWIM-type" evidence="3">
    <location>
        <begin position="54"/>
        <end position="88"/>
    </location>
</feature>
<reference evidence="4 5" key="1">
    <citation type="submission" date="2017-06" db="EMBL/GenBank/DDBJ databases">
        <authorList>
            <person name="Kim H.J."/>
            <person name="Triplett B.A."/>
        </authorList>
    </citation>
    <scope>NUCLEOTIDE SEQUENCE [LARGE SCALE GENOMIC DNA]</scope>
    <source>
        <strain evidence="4 5">DSM 44715</strain>
    </source>
</reference>
<organism evidence="4 5">
    <name type="scientific">Actinomadura meyerae</name>
    <dbReference type="NCBI Taxonomy" id="240840"/>
    <lineage>
        <taxon>Bacteria</taxon>
        <taxon>Bacillati</taxon>
        <taxon>Actinomycetota</taxon>
        <taxon>Actinomycetes</taxon>
        <taxon>Streptosporangiales</taxon>
        <taxon>Thermomonosporaceae</taxon>
        <taxon>Actinomadura</taxon>
    </lineage>
</organism>
<keyword evidence="5" id="KW-1185">Reference proteome</keyword>
<keyword evidence="1" id="KW-0479">Metal-binding</keyword>
<feature type="region of interest" description="Disordered" evidence="2">
    <location>
        <begin position="32"/>
        <end position="52"/>
    </location>
</feature>
<feature type="region of interest" description="Disordered" evidence="2">
    <location>
        <begin position="93"/>
        <end position="137"/>
    </location>
</feature>
<dbReference type="Proteomes" id="UP000198318">
    <property type="component" value="Unassembled WGS sequence"/>
</dbReference>
<keyword evidence="1" id="KW-0863">Zinc-finger</keyword>
<dbReference type="PROSITE" id="PS50966">
    <property type="entry name" value="ZF_SWIM"/>
    <property type="match status" value="1"/>
</dbReference>
<evidence type="ECO:0000313" key="4">
    <source>
        <dbReference type="EMBL" id="SNS47002.1"/>
    </source>
</evidence>